<dbReference type="GO" id="GO:0006574">
    <property type="term" value="P:L-valine catabolic process"/>
    <property type="evidence" value="ECO:0007669"/>
    <property type="project" value="TreeGrafter"/>
</dbReference>
<evidence type="ECO:0000256" key="1">
    <source>
        <dbReference type="ARBA" id="ARBA00001709"/>
    </source>
</evidence>
<dbReference type="STRING" id="560819.SAMN05428998_115117"/>
<keyword evidence="3 5" id="KW-0378">Hydrolase</keyword>
<dbReference type="PANTHER" id="PTHR43176:SF3">
    <property type="entry name" value="3-HYDROXYISOBUTYRYL-COA HYDROLASE, MITOCHONDRIAL"/>
    <property type="match status" value="1"/>
</dbReference>
<accession>A0A1Y6C9K6</accession>
<gene>
    <name evidence="5" type="ORF">SAMN05428998_115117</name>
</gene>
<protein>
    <recommendedName>
        <fullName evidence="2">3-hydroxyisobutyryl-CoA hydrolase</fullName>
        <ecNumber evidence="2">3.1.2.4</ecNumber>
    </recommendedName>
</protein>
<dbReference type="AlphaFoldDB" id="A0A1Y6C9K6"/>
<evidence type="ECO:0000259" key="4">
    <source>
        <dbReference type="Pfam" id="PF16113"/>
    </source>
</evidence>
<feature type="domain" description="Enoyl-CoA hydratase/isomerase" evidence="4">
    <location>
        <begin position="15"/>
        <end position="352"/>
    </location>
</feature>
<dbReference type="InterPro" id="IPR032259">
    <property type="entry name" value="HIBYL-CoA-H"/>
</dbReference>
<dbReference type="InterPro" id="IPR045004">
    <property type="entry name" value="ECH_dom"/>
</dbReference>
<organism evidence="5 6">
    <name type="scientific">Tistlia consotensis USBA 355</name>
    <dbReference type="NCBI Taxonomy" id="560819"/>
    <lineage>
        <taxon>Bacteria</taxon>
        <taxon>Pseudomonadati</taxon>
        <taxon>Pseudomonadota</taxon>
        <taxon>Alphaproteobacteria</taxon>
        <taxon>Rhodospirillales</taxon>
        <taxon>Rhodovibrionaceae</taxon>
        <taxon>Tistlia</taxon>
    </lineage>
</organism>
<dbReference type="EC" id="3.1.2.4" evidence="2"/>
<reference evidence="5 6" key="1">
    <citation type="submission" date="2017-04" db="EMBL/GenBank/DDBJ databases">
        <authorList>
            <person name="Afonso C.L."/>
            <person name="Miller P.J."/>
            <person name="Scott M.A."/>
            <person name="Spackman E."/>
            <person name="Goraichik I."/>
            <person name="Dimitrov K.M."/>
            <person name="Suarez D.L."/>
            <person name="Swayne D.E."/>
        </authorList>
    </citation>
    <scope>NUCLEOTIDE SEQUENCE [LARGE SCALE GENOMIC DNA]</scope>
    <source>
        <strain evidence="5 6">USBA 355</strain>
    </source>
</reference>
<dbReference type="InterPro" id="IPR029045">
    <property type="entry name" value="ClpP/crotonase-like_dom_sf"/>
</dbReference>
<dbReference type="CDD" id="cd06558">
    <property type="entry name" value="crotonase-like"/>
    <property type="match status" value="1"/>
</dbReference>
<dbReference type="SUPFAM" id="SSF52096">
    <property type="entry name" value="ClpP/crotonase"/>
    <property type="match status" value="1"/>
</dbReference>
<comment type="catalytic activity">
    <reaction evidence="1">
        <text>3-hydroxy-2-methylpropanoyl-CoA + H2O = 3-hydroxy-2-methylpropanoate + CoA + H(+)</text>
        <dbReference type="Rhea" id="RHEA:20888"/>
        <dbReference type="ChEBI" id="CHEBI:11805"/>
        <dbReference type="ChEBI" id="CHEBI:15377"/>
        <dbReference type="ChEBI" id="CHEBI:15378"/>
        <dbReference type="ChEBI" id="CHEBI:57287"/>
        <dbReference type="ChEBI" id="CHEBI:57340"/>
        <dbReference type="EC" id="3.1.2.4"/>
    </reaction>
</comment>
<proteinExistence type="predicted"/>
<evidence type="ECO:0000256" key="2">
    <source>
        <dbReference type="ARBA" id="ARBA00011915"/>
    </source>
</evidence>
<dbReference type="NCBIfam" id="NF004127">
    <property type="entry name" value="PRK05617.1"/>
    <property type="match status" value="1"/>
</dbReference>
<dbReference type="EMBL" id="FWZX01000015">
    <property type="protein sequence ID" value="SMF44211.1"/>
    <property type="molecule type" value="Genomic_DNA"/>
</dbReference>
<name>A0A1Y6C9K6_9PROT</name>
<evidence type="ECO:0000256" key="3">
    <source>
        <dbReference type="ARBA" id="ARBA00022801"/>
    </source>
</evidence>
<keyword evidence="6" id="KW-1185">Reference proteome</keyword>
<dbReference type="Pfam" id="PF16113">
    <property type="entry name" value="ECH_2"/>
    <property type="match status" value="1"/>
</dbReference>
<evidence type="ECO:0000313" key="5">
    <source>
        <dbReference type="EMBL" id="SMF44211.1"/>
    </source>
</evidence>
<dbReference type="RefSeq" id="WP_085124075.1">
    <property type="nucleotide sequence ID" value="NZ_FWZX01000015.1"/>
</dbReference>
<sequence>MDETAEILFERRGAIGLVTLSRPKALNALTLGMIRAFQPVLDAWAEDPGVGAVVVRGAGEKAFCAGGDVRAVWQAGKAGDEGGLTRDFFREEYILNRTVFRFPKPYIALIDGITMGGGVGLSVHGMIRVAGDRTLVAMPETAIGLFPDVGGSYFLPRLPGKAGLYLALTGHRVRAADCRYLGIATHYVPTDRQEELLQALCEAEFPGDGGSGAEAAVNRFVVHAGGSEMHRRQALIDRLFCGESVEAIVSALEAAAAKGEAEGDAGWAAEQVDILHKRSPTSMKVAFEQLRRGANLTFEDCMTMEYRLSQAAMAGHNFYEGIRAVLVDKDHAPAWRPASLAEVDRALVESHFKPLGERDLTF</sequence>
<dbReference type="Gene3D" id="3.90.226.10">
    <property type="entry name" value="2-enoyl-CoA Hydratase, Chain A, domain 1"/>
    <property type="match status" value="1"/>
</dbReference>
<dbReference type="Proteomes" id="UP000192917">
    <property type="component" value="Unassembled WGS sequence"/>
</dbReference>
<dbReference type="PANTHER" id="PTHR43176">
    <property type="entry name" value="3-HYDROXYISOBUTYRYL-COA HYDROLASE-RELATED"/>
    <property type="match status" value="1"/>
</dbReference>
<dbReference type="FunFam" id="3.90.226.10:FF:000026">
    <property type="entry name" value="3-hydroxyisobutyryl-CoA hydrolase, mitochondrial"/>
    <property type="match status" value="1"/>
</dbReference>
<dbReference type="GO" id="GO:0003860">
    <property type="term" value="F:3-hydroxyisobutyryl-CoA hydrolase activity"/>
    <property type="evidence" value="ECO:0007669"/>
    <property type="project" value="UniProtKB-EC"/>
</dbReference>
<evidence type="ECO:0000313" key="6">
    <source>
        <dbReference type="Proteomes" id="UP000192917"/>
    </source>
</evidence>